<evidence type="ECO:0000313" key="1">
    <source>
        <dbReference type="EMBL" id="OWF48985.1"/>
    </source>
</evidence>
<gene>
    <name evidence="1" type="ORF">KP79_PYT22993</name>
</gene>
<sequence>MISKYNMYALLSVTEIQKVIEPRYILKETLKETLRPTKVATKSTVQYYQINADGQRVAISPAQVQIMISSGAISQNQIQTIRGSQGMISGGRTSGFSRVGSGMSSSRGVAFGDPRLTHGVAGLATYGKTHGIRHRAGRRRYRTNNGRYTSQSSSGPIFARAGGHMQQGVAGVAGIAGMTGGAAGGSIGAMISDLQSGMRSNAGHQVQQSRFLMPAMSRRRQYLPRMLQQLNRQPMTAKHIYGKVTNK</sequence>
<dbReference type="EMBL" id="NEDP02003327">
    <property type="protein sequence ID" value="OWF48985.1"/>
    <property type="molecule type" value="Genomic_DNA"/>
</dbReference>
<organism evidence="1 2">
    <name type="scientific">Mizuhopecten yessoensis</name>
    <name type="common">Japanese scallop</name>
    <name type="synonym">Patinopecten yessoensis</name>
    <dbReference type="NCBI Taxonomy" id="6573"/>
    <lineage>
        <taxon>Eukaryota</taxon>
        <taxon>Metazoa</taxon>
        <taxon>Spiralia</taxon>
        <taxon>Lophotrochozoa</taxon>
        <taxon>Mollusca</taxon>
        <taxon>Bivalvia</taxon>
        <taxon>Autobranchia</taxon>
        <taxon>Pteriomorphia</taxon>
        <taxon>Pectinida</taxon>
        <taxon>Pectinoidea</taxon>
        <taxon>Pectinidae</taxon>
        <taxon>Mizuhopecten</taxon>
    </lineage>
</organism>
<keyword evidence="2" id="KW-1185">Reference proteome</keyword>
<reference evidence="1 2" key="1">
    <citation type="journal article" date="2017" name="Nat. Ecol. Evol.">
        <title>Scallop genome provides insights into evolution of bilaterian karyotype and development.</title>
        <authorList>
            <person name="Wang S."/>
            <person name="Zhang J."/>
            <person name="Jiao W."/>
            <person name="Li J."/>
            <person name="Xun X."/>
            <person name="Sun Y."/>
            <person name="Guo X."/>
            <person name="Huan P."/>
            <person name="Dong B."/>
            <person name="Zhang L."/>
            <person name="Hu X."/>
            <person name="Sun X."/>
            <person name="Wang J."/>
            <person name="Zhao C."/>
            <person name="Wang Y."/>
            <person name="Wang D."/>
            <person name="Huang X."/>
            <person name="Wang R."/>
            <person name="Lv J."/>
            <person name="Li Y."/>
            <person name="Zhang Z."/>
            <person name="Liu B."/>
            <person name="Lu W."/>
            <person name="Hui Y."/>
            <person name="Liang J."/>
            <person name="Zhou Z."/>
            <person name="Hou R."/>
            <person name="Li X."/>
            <person name="Liu Y."/>
            <person name="Li H."/>
            <person name="Ning X."/>
            <person name="Lin Y."/>
            <person name="Zhao L."/>
            <person name="Xing Q."/>
            <person name="Dou J."/>
            <person name="Li Y."/>
            <person name="Mao J."/>
            <person name="Guo H."/>
            <person name="Dou H."/>
            <person name="Li T."/>
            <person name="Mu C."/>
            <person name="Jiang W."/>
            <person name="Fu Q."/>
            <person name="Fu X."/>
            <person name="Miao Y."/>
            <person name="Liu J."/>
            <person name="Yu Q."/>
            <person name="Li R."/>
            <person name="Liao H."/>
            <person name="Li X."/>
            <person name="Kong Y."/>
            <person name="Jiang Z."/>
            <person name="Chourrout D."/>
            <person name="Li R."/>
            <person name="Bao Z."/>
        </authorList>
    </citation>
    <scope>NUCLEOTIDE SEQUENCE [LARGE SCALE GENOMIC DNA]</scope>
    <source>
        <strain evidence="1 2">PY_sf001</strain>
    </source>
</reference>
<dbReference type="Proteomes" id="UP000242188">
    <property type="component" value="Unassembled WGS sequence"/>
</dbReference>
<name>A0A210QJP5_MIZYE</name>
<protein>
    <submittedName>
        <fullName evidence="1">Uncharacterized protein</fullName>
    </submittedName>
</protein>
<accession>A0A210QJP5</accession>
<evidence type="ECO:0000313" key="2">
    <source>
        <dbReference type="Proteomes" id="UP000242188"/>
    </source>
</evidence>
<dbReference type="AlphaFoldDB" id="A0A210QJP5"/>
<comment type="caution">
    <text evidence="1">The sequence shown here is derived from an EMBL/GenBank/DDBJ whole genome shotgun (WGS) entry which is preliminary data.</text>
</comment>
<dbReference type="OrthoDB" id="10556128at2759"/>
<proteinExistence type="predicted"/>